<dbReference type="Proteomes" id="UP000321491">
    <property type="component" value="Unassembled WGS sequence"/>
</dbReference>
<dbReference type="RefSeq" id="WP_170226699.1">
    <property type="nucleotide sequence ID" value="NZ_BJXW01000024.1"/>
</dbReference>
<evidence type="ECO:0000313" key="1">
    <source>
        <dbReference type="EMBL" id="GEN31874.1"/>
    </source>
</evidence>
<dbReference type="EMBL" id="BJXW01000024">
    <property type="protein sequence ID" value="GEN31874.1"/>
    <property type="molecule type" value="Genomic_DNA"/>
</dbReference>
<name>A0A511UZ08_9BACI</name>
<keyword evidence="2" id="KW-1185">Reference proteome</keyword>
<sequence length="49" mass="5576">MKINNNVSIVDYEAAQIAKQAYERGLPKLKVRTIDGSKVTWNIIETISR</sequence>
<comment type="caution">
    <text evidence="1">The sequence shown here is derived from an EMBL/GenBank/DDBJ whole genome shotgun (WGS) entry which is preliminary data.</text>
</comment>
<gene>
    <name evidence="1" type="ORF">CQU01_21120</name>
</gene>
<protein>
    <submittedName>
        <fullName evidence="1">Uncharacterized protein</fullName>
    </submittedName>
</protein>
<accession>A0A511UZ08</accession>
<reference evidence="1 2" key="1">
    <citation type="submission" date="2019-07" db="EMBL/GenBank/DDBJ databases">
        <title>Whole genome shotgun sequence of Cerasibacillus quisquiliarum NBRC 102429.</title>
        <authorList>
            <person name="Hosoyama A."/>
            <person name="Uohara A."/>
            <person name="Ohji S."/>
            <person name="Ichikawa N."/>
        </authorList>
    </citation>
    <scope>NUCLEOTIDE SEQUENCE [LARGE SCALE GENOMIC DNA]</scope>
    <source>
        <strain evidence="1 2">NBRC 102429</strain>
    </source>
</reference>
<organism evidence="1 2">
    <name type="scientific">Cerasibacillus quisquiliarum</name>
    <dbReference type="NCBI Taxonomy" id="227865"/>
    <lineage>
        <taxon>Bacteria</taxon>
        <taxon>Bacillati</taxon>
        <taxon>Bacillota</taxon>
        <taxon>Bacilli</taxon>
        <taxon>Bacillales</taxon>
        <taxon>Bacillaceae</taxon>
        <taxon>Cerasibacillus</taxon>
    </lineage>
</organism>
<evidence type="ECO:0000313" key="2">
    <source>
        <dbReference type="Proteomes" id="UP000321491"/>
    </source>
</evidence>
<dbReference type="AlphaFoldDB" id="A0A511UZ08"/>
<proteinExistence type="predicted"/>